<dbReference type="SUPFAM" id="SSF51735">
    <property type="entry name" value="NAD(P)-binding Rossmann-fold domains"/>
    <property type="match status" value="1"/>
</dbReference>
<reference evidence="4 5" key="1">
    <citation type="submission" date="2019-03" db="EMBL/GenBank/DDBJ databases">
        <title>Nematode-trapping fungi genome.</title>
        <authorList>
            <person name="Vidal-Diez De Ulzurrun G."/>
        </authorList>
    </citation>
    <scope>NUCLEOTIDE SEQUENCE [LARGE SCALE GENOMIC DNA]</scope>
    <source>
        <strain evidence="4 5">TWF154</strain>
    </source>
</reference>
<dbReference type="PROSITE" id="PS00061">
    <property type="entry name" value="ADH_SHORT"/>
    <property type="match status" value="1"/>
</dbReference>
<name>A0A7C8K7C4_ORBOL</name>
<evidence type="ECO:0000313" key="4">
    <source>
        <dbReference type="EMBL" id="TGJ66109.1"/>
    </source>
</evidence>
<sequence length="298" mass="31859">MDALMIPGQKDGIFKPDNAARPNSTDTRVFSLLSLKGRTAIVTGGGGGIGFAAVEAFAEAGANVALWYNTNKSAVEKAEQVSKTYGVICKAYQVKITDETCVKEAIDTAVRDLNGRLDIFVANAGIPWLHGPIIDADTPLYHNILDINMHSVFYAAKVAGNYFRRQQAEETAVDGKKLENFNRGSFIITTSIAGVTTLIPAAMTPYSMAKAALIQMAKTLAVEWAPFARVNAISPAYISTDMTGQVPESLRTTWSGLTPMGREGTVAECKAAYLYLASDAASYTTGTNLMVDGGYTCI</sequence>
<dbReference type="FunFam" id="3.40.50.720:FF:000084">
    <property type="entry name" value="Short-chain dehydrogenase reductase"/>
    <property type="match status" value="1"/>
</dbReference>
<dbReference type="GO" id="GO:0016616">
    <property type="term" value="F:oxidoreductase activity, acting on the CH-OH group of donors, NAD or NADP as acceptor"/>
    <property type="evidence" value="ECO:0007669"/>
    <property type="project" value="UniProtKB-ARBA"/>
</dbReference>
<dbReference type="InterPro" id="IPR020904">
    <property type="entry name" value="Sc_DH/Rdtase_CS"/>
</dbReference>
<keyword evidence="3" id="KW-0560">Oxidoreductase</keyword>
<dbReference type="PANTHER" id="PTHR43008:SF13">
    <property type="entry name" value="L-XYLULOSE REDUCTASE-RELATED"/>
    <property type="match status" value="1"/>
</dbReference>
<comment type="similarity">
    <text evidence="1">Belongs to the short-chain dehydrogenases/reductases (SDR) family.</text>
</comment>
<evidence type="ECO:0000313" key="5">
    <source>
        <dbReference type="Proteomes" id="UP000297595"/>
    </source>
</evidence>
<dbReference type="Gene3D" id="3.40.50.720">
    <property type="entry name" value="NAD(P)-binding Rossmann-like Domain"/>
    <property type="match status" value="1"/>
</dbReference>
<comment type="caution">
    <text evidence="4">The sequence shown here is derived from an EMBL/GenBank/DDBJ whole genome shotgun (WGS) entry which is preliminary data.</text>
</comment>
<dbReference type="InterPro" id="IPR002347">
    <property type="entry name" value="SDR_fam"/>
</dbReference>
<keyword evidence="2" id="KW-0521">NADP</keyword>
<dbReference type="GO" id="GO:0050664">
    <property type="term" value="F:oxidoreductase activity, acting on NAD(P)H, oxygen as acceptor"/>
    <property type="evidence" value="ECO:0007669"/>
    <property type="project" value="TreeGrafter"/>
</dbReference>
<dbReference type="InterPro" id="IPR036291">
    <property type="entry name" value="NAD(P)-bd_dom_sf"/>
</dbReference>
<dbReference type="Proteomes" id="UP000297595">
    <property type="component" value="Unassembled WGS sequence"/>
</dbReference>
<evidence type="ECO:0000256" key="2">
    <source>
        <dbReference type="ARBA" id="ARBA00022857"/>
    </source>
</evidence>
<gene>
    <name evidence="4" type="ORF">EYR41_007764</name>
</gene>
<dbReference type="Pfam" id="PF13561">
    <property type="entry name" value="adh_short_C2"/>
    <property type="match status" value="1"/>
</dbReference>
<protein>
    <submittedName>
        <fullName evidence="4">Uncharacterized protein</fullName>
    </submittedName>
</protein>
<dbReference type="EMBL" id="SOZJ01000005">
    <property type="protein sequence ID" value="TGJ66109.1"/>
    <property type="molecule type" value="Genomic_DNA"/>
</dbReference>
<dbReference type="AlphaFoldDB" id="A0A7C8K7C4"/>
<evidence type="ECO:0000256" key="3">
    <source>
        <dbReference type="ARBA" id="ARBA00023002"/>
    </source>
</evidence>
<evidence type="ECO:0000256" key="1">
    <source>
        <dbReference type="ARBA" id="ARBA00006484"/>
    </source>
</evidence>
<proteinExistence type="inferred from homology"/>
<dbReference type="PANTHER" id="PTHR43008">
    <property type="entry name" value="BENZIL REDUCTASE"/>
    <property type="match status" value="1"/>
</dbReference>
<dbReference type="PRINTS" id="PR00080">
    <property type="entry name" value="SDRFAMILY"/>
</dbReference>
<accession>A0A7C8K7C4</accession>
<organism evidence="4 5">
    <name type="scientific">Orbilia oligospora</name>
    <name type="common">Nematode-trapping fungus</name>
    <name type="synonym">Arthrobotrys oligospora</name>
    <dbReference type="NCBI Taxonomy" id="2813651"/>
    <lineage>
        <taxon>Eukaryota</taxon>
        <taxon>Fungi</taxon>
        <taxon>Dikarya</taxon>
        <taxon>Ascomycota</taxon>
        <taxon>Pezizomycotina</taxon>
        <taxon>Orbiliomycetes</taxon>
        <taxon>Orbiliales</taxon>
        <taxon>Orbiliaceae</taxon>
        <taxon>Orbilia</taxon>
    </lineage>
</organism>
<dbReference type="PRINTS" id="PR00081">
    <property type="entry name" value="GDHRDH"/>
</dbReference>